<feature type="binding site" evidence="8">
    <location>
        <begin position="16"/>
        <end position="18"/>
    </location>
    <ligand>
        <name>GTP</name>
        <dbReference type="ChEBI" id="CHEBI:37565"/>
    </ligand>
</feature>
<protein>
    <recommendedName>
        <fullName evidence="8">Probable molybdenum cofactor guanylyltransferase</fullName>
        <shortName evidence="8">MoCo guanylyltransferase</shortName>
        <ecNumber evidence="8">2.7.7.77</ecNumber>
    </recommendedName>
    <alternativeName>
        <fullName evidence="8">GTP:molybdopterin guanylyltransferase</fullName>
    </alternativeName>
    <alternativeName>
        <fullName evidence="8">Mo-MPT guanylyltransferase</fullName>
    </alternativeName>
    <alternativeName>
        <fullName evidence="8">Molybdopterin guanylyltransferase</fullName>
    </alternativeName>
    <alternativeName>
        <fullName evidence="8">Molybdopterin-guanine dinucleotide synthase</fullName>
        <shortName evidence="8">MGD synthase</shortName>
    </alternativeName>
</protein>
<dbReference type="Pfam" id="PF01966">
    <property type="entry name" value="HD"/>
    <property type="match status" value="1"/>
</dbReference>
<keyword evidence="1 8" id="KW-0963">Cytoplasm</keyword>
<dbReference type="Gene3D" id="3.90.550.10">
    <property type="entry name" value="Spore Coat Polysaccharide Biosynthesis Protein SpsA, Chain A"/>
    <property type="match status" value="1"/>
</dbReference>
<keyword evidence="6 8" id="KW-0342">GTP-binding</keyword>
<dbReference type="PANTHER" id="PTHR19136">
    <property type="entry name" value="MOLYBDENUM COFACTOR GUANYLYLTRANSFERASE"/>
    <property type="match status" value="1"/>
</dbReference>
<dbReference type="InterPro" id="IPR029044">
    <property type="entry name" value="Nucleotide-diphossugar_trans"/>
</dbReference>
<feature type="binding site" evidence="8">
    <location>
        <position position="102"/>
    </location>
    <ligand>
        <name>Mg(2+)</name>
        <dbReference type="ChEBI" id="CHEBI:18420"/>
    </ligand>
</feature>
<dbReference type="GO" id="GO:0005737">
    <property type="term" value="C:cytoplasm"/>
    <property type="evidence" value="ECO:0007669"/>
    <property type="project" value="UniProtKB-SubCell"/>
</dbReference>
<comment type="function">
    <text evidence="8">Transfers a GMP moiety from GTP to Mo-molybdopterin (Mo-MPT) cofactor (Moco or molybdenum cofactor) to form Mo-molybdopterin guanine dinucleotide (Mo-MGD) cofactor.</text>
</comment>
<comment type="similarity">
    <text evidence="8">Belongs to the MobA family.</text>
</comment>
<evidence type="ECO:0000256" key="5">
    <source>
        <dbReference type="ARBA" id="ARBA00022842"/>
    </source>
</evidence>
<sequence length="518" mass="58090">MNEPGSKKIAAACLILAGGQGKRLTPDKPLLKINNQAIIERATRVVVPLFEKVFLVTNTPEKYEFLHLPVVRDEKQGCGPLMGIYSGLQKIKHDAAFVCAADMPFVEEKIIRAQFQELGAFDIVVPCPKNRPEFLHAVFRKRCLPAIRRNLEAGIFKIEMLVPLCQTRRLDKNWFALNGFSKLTDRTFTNINTIRGYRRWLQQGAKHQGGLSGRPPLGCVVPEVLRKIRRTLVEQETAFQDRSARETCSSIWSHSSRVARIAHHIARSEGWDPEPALLAGLLHDAGKFADGSYHEDDVPEERNAVRLARRILTGTIYERWLPMVSEAILSTFLEGRATSDIGRAVYDADCLDKLGNLGVVQFFTKKALRRQFLDDEVMVRTSIELTYAHHAPGSLKTATGRTLARARRIRTRSFYTGLLDEWQELGLGEFKIVEEEIAGVVCILVVPGACSCGQPLERRTDIRDALKCRSVVVEYRCKGCGFESEFSFCLPNVKGLPEKPNDRVKGALNDRQAPPAGD</sequence>
<feature type="binding site" evidence="8">
    <location>
        <position position="28"/>
    </location>
    <ligand>
        <name>GTP</name>
        <dbReference type="ChEBI" id="CHEBI:37565"/>
    </ligand>
</feature>
<dbReference type="AlphaFoldDB" id="A0A5K7YT52"/>
<dbReference type="InterPro" id="IPR006674">
    <property type="entry name" value="HD_domain"/>
</dbReference>
<keyword evidence="5 8" id="KW-0460">Magnesium</keyword>
<dbReference type="EC" id="2.7.7.77" evidence="8"/>
<proteinExistence type="inferred from homology"/>
<dbReference type="Proteomes" id="UP000427906">
    <property type="component" value="Chromosome"/>
</dbReference>
<evidence type="ECO:0000256" key="2">
    <source>
        <dbReference type="ARBA" id="ARBA00022679"/>
    </source>
</evidence>
<accession>A0A5K7YT52</accession>
<dbReference type="SUPFAM" id="SSF53448">
    <property type="entry name" value="Nucleotide-diphospho-sugar transferases"/>
    <property type="match status" value="1"/>
</dbReference>
<dbReference type="CDD" id="cd00077">
    <property type="entry name" value="HDc"/>
    <property type="match status" value="1"/>
</dbReference>
<dbReference type="Gene3D" id="1.10.3210.10">
    <property type="entry name" value="Hypothetical protein af1432"/>
    <property type="match status" value="1"/>
</dbReference>
<evidence type="ECO:0000313" key="11">
    <source>
        <dbReference type="Proteomes" id="UP000427906"/>
    </source>
</evidence>
<evidence type="ECO:0000256" key="1">
    <source>
        <dbReference type="ARBA" id="ARBA00022490"/>
    </source>
</evidence>
<evidence type="ECO:0000259" key="9">
    <source>
        <dbReference type="PROSITE" id="PS51831"/>
    </source>
</evidence>
<dbReference type="GO" id="GO:0061603">
    <property type="term" value="F:molybdenum cofactor guanylyltransferase activity"/>
    <property type="evidence" value="ECO:0007669"/>
    <property type="project" value="UniProtKB-EC"/>
</dbReference>
<dbReference type="InterPro" id="IPR006675">
    <property type="entry name" value="HDIG_dom"/>
</dbReference>
<dbReference type="PROSITE" id="PS51831">
    <property type="entry name" value="HD"/>
    <property type="match status" value="1"/>
</dbReference>
<dbReference type="GO" id="GO:0005525">
    <property type="term" value="F:GTP binding"/>
    <property type="evidence" value="ECO:0007669"/>
    <property type="project" value="UniProtKB-UniRule"/>
</dbReference>
<evidence type="ECO:0000256" key="7">
    <source>
        <dbReference type="ARBA" id="ARBA00023150"/>
    </source>
</evidence>
<comment type="caution">
    <text evidence="8">Lacks conserved residue(s) required for the propagation of feature annotation.</text>
</comment>
<dbReference type="EMBL" id="AP021874">
    <property type="protein sequence ID" value="BBO72516.1"/>
    <property type="molecule type" value="Genomic_DNA"/>
</dbReference>
<keyword evidence="7 8" id="KW-0501">Molybdenum cofactor biosynthesis</keyword>
<dbReference type="PANTHER" id="PTHR19136:SF81">
    <property type="entry name" value="MOLYBDENUM COFACTOR GUANYLYLTRANSFERASE"/>
    <property type="match status" value="1"/>
</dbReference>
<comment type="subcellular location">
    <subcellularLocation>
        <location evidence="8">Cytoplasm</location>
    </subcellularLocation>
</comment>
<dbReference type="SMART" id="SM00471">
    <property type="entry name" value="HDc"/>
    <property type="match status" value="1"/>
</dbReference>
<dbReference type="HAMAP" id="MF_00316">
    <property type="entry name" value="MobA"/>
    <property type="match status" value="1"/>
</dbReference>
<evidence type="ECO:0000313" key="10">
    <source>
        <dbReference type="EMBL" id="BBO72516.1"/>
    </source>
</evidence>
<dbReference type="InterPro" id="IPR003607">
    <property type="entry name" value="HD/PDEase_dom"/>
</dbReference>
<feature type="domain" description="HD" evidence="9">
    <location>
        <begin position="251"/>
        <end position="354"/>
    </location>
</feature>
<comment type="cofactor">
    <cofactor evidence="8">
        <name>Mg(2+)</name>
        <dbReference type="ChEBI" id="CHEBI:18420"/>
    </cofactor>
</comment>
<dbReference type="GO" id="GO:0006777">
    <property type="term" value="P:Mo-molybdopterin cofactor biosynthetic process"/>
    <property type="evidence" value="ECO:0007669"/>
    <property type="project" value="UniProtKB-KW"/>
</dbReference>
<dbReference type="KEGG" id="dalk:DSCA_64460"/>
<evidence type="ECO:0000256" key="3">
    <source>
        <dbReference type="ARBA" id="ARBA00022723"/>
    </source>
</evidence>
<keyword evidence="3 8" id="KW-0479">Metal-binding</keyword>
<dbReference type="Pfam" id="PF12804">
    <property type="entry name" value="NTP_transf_3"/>
    <property type="match status" value="1"/>
</dbReference>
<gene>
    <name evidence="8" type="primary">mobA</name>
    <name evidence="10" type="ORF">DSCA_64460</name>
</gene>
<keyword evidence="2 8" id="KW-0808">Transferase</keyword>
<comment type="catalytic activity">
    <reaction evidence="8">
        <text>Mo-molybdopterin + GTP + H(+) = Mo-molybdopterin guanine dinucleotide + diphosphate</text>
        <dbReference type="Rhea" id="RHEA:34243"/>
        <dbReference type="ChEBI" id="CHEBI:15378"/>
        <dbReference type="ChEBI" id="CHEBI:33019"/>
        <dbReference type="ChEBI" id="CHEBI:37565"/>
        <dbReference type="ChEBI" id="CHEBI:71302"/>
        <dbReference type="ChEBI" id="CHEBI:71310"/>
        <dbReference type="EC" id="2.7.7.77"/>
    </reaction>
</comment>
<comment type="domain">
    <text evidence="8">The N-terminal domain determines nucleotide recognition and specific binding, while the C-terminal domain determines the specific binding to the target protein.</text>
</comment>
<evidence type="ECO:0000256" key="4">
    <source>
        <dbReference type="ARBA" id="ARBA00022741"/>
    </source>
</evidence>
<evidence type="ECO:0000256" key="8">
    <source>
        <dbReference type="HAMAP-Rule" id="MF_00316"/>
    </source>
</evidence>
<dbReference type="InterPro" id="IPR013482">
    <property type="entry name" value="Molybde_CF_guanTrfase"/>
</dbReference>
<dbReference type="InterPro" id="IPR025877">
    <property type="entry name" value="MobA-like_NTP_Trfase"/>
</dbReference>
<dbReference type="NCBIfam" id="TIGR00277">
    <property type="entry name" value="HDIG"/>
    <property type="match status" value="1"/>
</dbReference>
<organism evidence="10 11">
    <name type="scientific">Desulfosarcina alkanivorans</name>
    <dbReference type="NCBI Taxonomy" id="571177"/>
    <lineage>
        <taxon>Bacteria</taxon>
        <taxon>Pseudomonadati</taxon>
        <taxon>Thermodesulfobacteriota</taxon>
        <taxon>Desulfobacteria</taxon>
        <taxon>Desulfobacterales</taxon>
        <taxon>Desulfosarcinaceae</taxon>
        <taxon>Desulfosarcina</taxon>
    </lineage>
</organism>
<feature type="binding site" evidence="8">
    <location>
        <position position="102"/>
    </location>
    <ligand>
        <name>GTP</name>
        <dbReference type="ChEBI" id="CHEBI:37565"/>
    </ligand>
</feature>
<keyword evidence="11" id="KW-1185">Reference proteome</keyword>
<feature type="binding site" evidence="8">
    <location>
        <position position="73"/>
    </location>
    <ligand>
        <name>GTP</name>
        <dbReference type="ChEBI" id="CHEBI:37565"/>
    </ligand>
</feature>
<evidence type="ECO:0000256" key="6">
    <source>
        <dbReference type="ARBA" id="ARBA00023134"/>
    </source>
</evidence>
<dbReference type="GO" id="GO:0046872">
    <property type="term" value="F:metal ion binding"/>
    <property type="evidence" value="ECO:0007669"/>
    <property type="project" value="UniProtKB-KW"/>
</dbReference>
<keyword evidence="4 8" id="KW-0547">Nucleotide-binding</keyword>
<name>A0A5K7YT52_9BACT</name>
<dbReference type="SUPFAM" id="SSF109604">
    <property type="entry name" value="HD-domain/PDEase-like"/>
    <property type="match status" value="1"/>
</dbReference>
<reference evidence="10 11" key="1">
    <citation type="submission" date="2019-11" db="EMBL/GenBank/DDBJ databases">
        <title>Comparative genomics of hydrocarbon-degrading Desulfosarcina strains.</title>
        <authorList>
            <person name="Watanabe M."/>
            <person name="Kojima H."/>
            <person name="Fukui M."/>
        </authorList>
    </citation>
    <scope>NUCLEOTIDE SEQUENCE [LARGE SCALE GENOMIC DNA]</scope>
    <source>
        <strain evidence="10 11">PL12</strain>
    </source>
</reference>
<dbReference type="CDD" id="cd02503">
    <property type="entry name" value="MobA"/>
    <property type="match status" value="1"/>
</dbReference>